<dbReference type="PANTHER" id="PTHR47495:SF1">
    <property type="entry name" value="BLL3820 PROTEIN"/>
    <property type="match status" value="1"/>
</dbReference>
<dbReference type="Pfam" id="PF20256">
    <property type="entry name" value="MoCoBD_2"/>
    <property type="match status" value="2"/>
</dbReference>
<dbReference type="SUPFAM" id="SSF56003">
    <property type="entry name" value="Molybdenum cofactor-binding domain"/>
    <property type="match status" value="2"/>
</dbReference>
<dbReference type="EMBL" id="CP157483">
    <property type="protein sequence ID" value="XBO44147.1"/>
    <property type="molecule type" value="Genomic_DNA"/>
</dbReference>
<dbReference type="PIRSF" id="PIRSF036389">
    <property type="entry name" value="IOR_B"/>
    <property type="match status" value="1"/>
</dbReference>
<dbReference type="InterPro" id="IPR052516">
    <property type="entry name" value="N-heterocyclic_Hydroxylase"/>
</dbReference>
<gene>
    <name evidence="3" type="ORF">ABEG17_02140</name>
</gene>
<dbReference type="InterPro" id="IPR012368">
    <property type="entry name" value="OxRdtase_Mopterin-bd_su_IorB"/>
</dbReference>
<dbReference type="InterPro" id="IPR006311">
    <property type="entry name" value="TAT_signal"/>
</dbReference>
<protein>
    <submittedName>
        <fullName evidence="3">Molybdopterin cofactor-binding domain-containing protein</fullName>
    </submittedName>
</protein>
<dbReference type="PANTHER" id="PTHR47495">
    <property type="entry name" value="ALDEHYDE DEHYDROGENASE"/>
    <property type="match status" value="1"/>
</dbReference>
<dbReference type="InterPro" id="IPR046867">
    <property type="entry name" value="AldOxase/xan_DH_MoCoBD2"/>
</dbReference>
<accession>A0AAU7JUQ9</accession>
<evidence type="ECO:0000259" key="2">
    <source>
        <dbReference type="SMART" id="SM01008"/>
    </source>
</evidence>
<feature type="region of interest" description="Disordered" evidence="1">
    <location>
        <begin position="1"/>
        <end position="38"/>
    </location>
</feature>
<dbReference type="RefSeq" id="WP_406831606.1">
    <property type="nucleotide sequence ID" value="NZ_CP157483.1"/>
</dbReference>
<dbReference type="Gene3D" id="3.90.1170.50">
    <property type="entry name" value="Aldehyde oxidase/xanthine dehydrogenase, a/b hammerhead"/>
    <property type="match status" value="1"/>
</dbReference>
<dbReference type="Pfam" id="PF02738">
    <property type="entry name" value="MoCoBD_1"/>
    <property type="match status" value="1"/>
</dbReference>
<dbReference type="AlphaFoldDB" id="A0AAU7JUQ9"/>
<proteinExistence type="predicted"/>
<reference evidence="3" key="1">
    <citation type="submission" date="2024-05" db="EMBL/GenBank/DDBJ databases">
        <authorList>
            <person name="Kim S."/>
            <person name="Heo J."/>
            <person name="Choi H."/>
            <person name="Choi Y."/>
            <person name="Kwon S.-W."/>
            <person name="Kim Y."/>
        </authorList>
    </citation>
    <scope>NUCLEOTIDE SEQUENCE</scope>
    <source>
        <strain evidence="3">KACC 23699</strain>
    </source>
</reference>
<dbReference type="InterPro" id="IPR000674">
    <property type="entry name" value="Ald_Oxase/Xan_DH_a/b"/>
</dbReference>
<dbReference type="InterPro" id="IPR037165">
    <property type="entry name" value="AldOxase/xan_DH_Mopterin-bd_sf"/>
</dbReference>
<dbReference type="Gene3D" id="3.30.365.10">
    <property type="entry name" value="Aldehyde oxidase/xanthine dehydrogenase, molybdopterin binding domain"/>
    <property type="match status" value="4"/>
</dbReference>
<organism evidence="3">
    <name type="scientific">Pedococcus sp. KACC 23699</name>
    <dbReference type="NCBI Taxonomy" id="3149228"/>
    <lineage>
        <taxon>Bacteria</taxon>
        <taxon>Bacillati</taxon>
        <taxon>Actinomycetota</taxon>
        <taxon>Actinomycetes</taxon>
        <taxon>Micrococcales</taxon>
        <taxon>Intrasporangiaceae</taxon>
        <taxon>Pedococcus</taxon>
    </lineage>
</organism>
<evidence type="ECO:0000256" key="1">
    <source>
        <dbReference type="SAM" id="MobiDB-lite"/>
    </source>
</evidence>
<dbReference type="PROSITE" id="PS51318">
    <property type="entry name" value="TAT"/>
    <property type="match status" value="1"/>
</dbReference>
<name>A0AAU7JUQ9_9MICO</name>
<feature type="domain" description="Aldehyde oxidase/xanthine dehydrogenase a/b hammerhead" evidence="2">
    <location>
        <begin position="255"/>
        <end position="334"/>
    </location>
</feature>
<sequence>MTTMPAQPDPEETAPQSGQSGQPLGPRPAAPPRRDRAGLSRRGFMGYVLTGATLVVAADLTTGAQPAAAAIPSAPQIPETFDLGDLQTRSALATSQLISITLDKDGVAHFAIPRMEVGQGITTAAAMLIAEELDLPLDKVEVTLAPARPELVFNQLTGGSNTMESMYTPIRVAAAVAKGRLLAAAATFLGAQVSSLTARQGIITDAVGGSATYGELATLAASSETVPVKVALKSRSSFRVVGTPQNRVDARDAVTGAKKFTMDLDVPDALPTMVCRPPTLNGSPRSVQNLAEVRAMTGVTDVVVVETGVAVRAATFGQCIDAVRALDVSWNGGTVEGESDESVLRRLKAAELPMAVPKVPLLAKTVDMRFEFMFRSSAALEPNCAIADVRDGTATVWAGLKSPIVAQRNIADALGLPQTSVKVNVVTGGGSFGHKLFGDAAIEAAKISKAMGKPVKLMWHRADEPRQGRVHPMATSRIRATMLGTEVLSFQQRHTSVETDFSHGLGERLTAMAAELPAGLGNLGFAQSIFTLTQELPYDFGVVTQLLNEVDTGFNTGSMRNIYSPDVACANELFIDQLAKKMGKDPVAFRLDFLKNERVKACLRKVAEVGNWGRAMPTGTAQGIAIHSEYKGATAVLVEIDCRPETVNRQIREAVTGPRVTKAVIAIDAGLVVNPRGLEAQMMGGVSDGIALALTSSTHLQDGHFLEASWDNYFYTRQWNVPPVFECVVMPSDRDLPGGAGEAGVAASVAATACAYARATGTVPTRFPVNHGTVSFTPKTFIPPVPASPTDGLTHTY</sequence>
<dbReference type="InterPro" id="IPR008274">
    <property type="entry name" value="AldOxase/xan_DH_MoCoBD1"/>
</dbReference>
<dbReference type="GO" id="GO:0016491">
    <property type="term" value="F:oxidoreductase activity"/>
    <property type="evidence" value="ECO:0007669"/>
    <property type="project" value="InterPro"/>
</dbReference>
<dbReference type="SMART" id="SM01008">
    <property type="entry name" value="Ald_Xan_dh_C"/>
    <property type="match status" value="1"/>
</dbReference>
<evidence type="ECO:0000313" key="3">
    <source>
        <dbReference type="EMBL" id="XBO44147.1"/>
    </source>
</evidence>